<evidence type="ECO:0000313" key="4">
    <source>
        <dbReference type="Proteomes" id="UP000069443"/>
    </source>
</evidence>
<protein>
    <recommendedName>
        <fullName evidence="2">HTH merR-type domain-containing protein</fullName>
    </recommendedName>
</protein>
<proteinExistence type="predicted"/>
<evidence type="ECO:0000256" key="1">
    <source>
        <dbReference type="SAM" id="Coils"/>
    </source>
</evidence>
<dbReference type="GO" id="GO:0003677">
    <property type="term" value="F:DNA binding"/>
    <property type="evidence" value="ECO:0007669"/>
    <property type="project" value="InterPro"/>
</dbReference>
<dbReference type="OrthoDB" id="4719043at2"/>
<reference evidence="4" key="1">
    <citation type="journal article" date="2016" name="Genome Announc.">
        <title>Draft Genome Sequences of Five Rapidly Growing Mycobacterium Species, M. thermoresistibile, M. fortuitum subsp. acetamidolyticum, M. canariasense, M. brisbanense, and M. novocastrense.</title>
        <authorList>
            <person name="Katahira K."/>
            <person name="Ogura Y."/>
            <person name="Gotoh Y."/>
            <person name="Hayashi T."/>
        </authorList>
    </citation>
    <scope>NUCLEOTIDE SEQUENCE [LARGE SCALE GENOMIC DNA]</scope>
    <source>
        <strain evidence="4">JCM15298</strain>
    </source>
</reference>
<name>A0A100WBX5_MYCCR</name>
<dbReference type="InterPro" id="IPR009061">
    <property type="entry name" value="DNA-bd_dom_put_sf"/>
</dbReference>
<comment type="caution">
    <text evidence="3">The sequence shown here is derived from an EMBL/GenBank/DDBJ whole genome shotgun (WGS) entry which is preliminary data.</text>
</comment>
<dbReference type="Proteomes" id="UP000069443">
    <property type="component" value="Unassembled WGS sequence"/>
</dbReference>
<keyword evidence="1" id="KW-0175">Coiled coil</keyword>
<sequence length="146" mass="16275">MGEPLKLSEVSKRCGIKVRTLQFLVADGLLPAERTPQGHPLIPDDAVPTWAQCRALLEQHRDRHLQQAAKMLDRVLLELEAVRNDITEAREHPTEPLGIDFTAASRYGSGSGQTTLAAAMTQFEHARINVELYHRALTEVIDADRT</sequence>
<feature type="coiled-coil region" evidence="1">
    <location>
        <begin position="65"/>
        <end position="92"/>
    </location>
</feature>
<evidence type="ECO:0000259" key="2">
    <source>
        <dbReference type="Pfam" id="PF00376"/>
    </source>
</evidence>
<dbReference type="Gene3D" id="1.10.1660.10">
    <property type="match status" value="1"/>
</dbReference>
<accession>A0A100WBX5</accession>
<gene>
    <name evidence="3" type="ORF">RMCC_2620</name>
</gene>
<dbReference type="GO" id="GO:0006355">
    <property type="term" value="P:regulation of DNA-templated transcription"/>
    <property type="evidence" value="ECO:0007669"/>
    <property type="project" value="InterPro"/>
</dbReference>
<dbReference type="Pfam" id="PF00376">
    <property type="entry name" value="MerR"/>
    <property type="match status" value="1"/>
</dbReference>
<organism evidence="3 4">
    <name type="scientific">Mycolicibacterium canariasense</name>
    <name type="common">Mycobacterium canariasense</name>
    <dbReference type="NCBI Taxonomy" id="228230"/>
    <lineage>
        <taxon>Bacteria</taxon>
        <taxon>Bacillati</taxon>
        <taxon>Actinomycetota</taxon>
        <taxon>Actinomycetes</taxon>
        <taxon>Mycobacteriales</taxon>
        <taxon>Mycobacteriaceae</taxon>
        <taxon>Mycolicibacterium</taxon>
    </lineage>
</organism>
<dbReference type="InterPro" id="IPR000551">
    <property type="entry name" value="MerR-type_HTH_dom"/>
</dbReference>
<reference evidence="4" key="2">
    <citation type="submission" date="2016-02" db="EMBL/GenBank/DDBJ databases">
        <title>Draft genome sequence of five rapidly growing Mycobacterium species.</title>
        <authorList>
            <person name="Katahira K."/>
            <person name="Gotou Y."/>
            <person name="Iida K."/>
            <person name="Ogura Y."/>
            <person name="Hayashi T."/>
        </authorList>
    </citation>
    <scope>NUCLEOTIDE SEQUENCE [LARGE SCALE GENOMIC DNA]</scope>
    <source>
        <strain evidence="4">JCM15298</strain>
    </source>
</reference>
<keyword evidence="4" id="KW-1185">Reference proteome</keyword>
<feature type="domain" description="HTH merR-type" evidence="2">
    <location>
        <begin position="8"/>
        <end position="39"/>
    </location>
</feature>
<evidence type="ECO:0000313" key="3">
    <source>
        <dbReference type="EMBL" id="GAS95654.1"/>
    </source>
</evidence>
<dbReference type="RefSeq" id="WP_036439661.1">
    <property type="nucleotide sequence ID" value="NZ_BCSY01000042.1"/>
</dbReference>
<dbReference type="SUPFAM" id="SSF46955">
    <property type="entry name" value="Putative DNA-binding domain"/>
    <property type="match status" value="1"/>
</dbReference>
<dbReference type="EMBL" id="BCSY01000042">
    <property type="protein sequence ID" value="GAS95654.1"/>
    <property type="molecule type" value="Genomic_DNA"/>
</dbReference>
<dbReference type="AlphaFoldDB" id="A0A100WBX5"/>